<evidence type="ECO:0000313" key="3">
    <source>
        <dbReference type="Proteomes" id="UP000679126"/>
    </source>
</evidence>
<accession>A0ABS3YCU5</accession>
<evidence type="ECO:0000313" key="2">
    <source>
        <dbReference type="EMBL" id="MBO9152123.1"/>
    </source>
</evidence>
<reference evidence="3" key="1">
    <citation type="submission" date="2021-03" db="EMBL/GenBank/DDBJ databases">
        <title>Assistant Professor.</title>
        <authorList>
            <person name="Huq M.A."/>
        </authorList>
    </citation>
    <scope>NUCLEOTIDE SEQUENCE [LARGE SCALE GENOMIC DNA]</scope>
    <source>
        <strain evidence="3">MAH-28</strain>
    </source>
</reference>
<proteinExistence type="predicted"/>
<name>A0ABS3YCU5_9BACT</name>
<gene>
    <name evidence="2" type="ORF">J7I43_07870</name>
</gene>
<dbReference type="Proteomes" id="UP000679126">
    <property type="component" value="Unassembled WGS sequence"/>
</dbReference>
<sequence length="123" mass="13783">MVKIIFQITDTPAADTGLDALAYMEGDLQVYLHDTLFISLPRTLLLDFAGFAQRWLDNHTAPSAAYLPMNRGEAVLQIDKTPQGEYLFKSARAEKGNFRPVTETAISGAFEAYLEQLEKTLRK</sequence>
<dbReference type="EMBL" id="JAGHKP010000001">
    <property type="protein sequence ID" value="MBO9152123.1"/>
    <property type="molecule type" value="Genomic_DNA"/>
</dbReference>
<comment type="caution">
    <text evidence="2">The sequence shown here is derived from an EMBL/GenBank/DDBJ whole genome shotgun (WGS) entry which is preliminary data.</text>
</comment>
<organism evidence="2 3">
    <name type="scientific">Chitinophaga chungangae</name>
    <dbReference type="NCBI Taxonomy" id="2821488"/>
    <lineage>
        <taxon>Bacteria</taxon>
        <taxon>Pseudomonadati</taxon>
        <taxon>Bacteroidota</taxon>
        <taxon>Chitinophagia</taxon>
        <taxon>Chitinophagales</taxon>
        <taxon>Chitinophagaceae</taxon>
        <taxon>Chitinophaga</taxon>
    </lineage>
</organism>
<keyword evidence="3" id="KW-1185">Reference proteome</keyword>
<evidence type="ECO:0000259" key="1">
    <source>
        <dbReference type="Pfam" id="PF25297"/>
    </source>
</evidence>
<protein>
    <recommendedName>
        <fullName evidence="1">DUF7878 domain-containing protein</fullName>
    </recommendedName>
</protein>
<dbReference type="RefSeq" id="WP_209144974.1">
    <property type="nucleotide sequence ID" value="NZ_JAGHKP010000001.1"/>
</dbReference>
<feature type="domain" description="DUF7878" evidence="1">
    <location>
        <begin position="6"/>
        <end position="123"/>
    </location>
</feature>
<dbReference type="Pfam" id="PF25297">
    <property type="entry name" value="DUF7878"/>
    <property type="match status" value="1"/>
</dbReference>
<dbReference type="InterPro" id="IPR057200">
    <property type="entry name" value="DUF7878"/>
</dbReference>